<dbReference type="Pfam" id="PF14527">
    <property type="entry name" value="LAGLIDADG_WhiA"/>
    <property type="match status" value="1"/>
</dbReference>
<dbReference type="GO" id="GO:0051301">
    <property type="term" value="P:cell division"/>
    <property type="evidence" value="ECO:0007669"/>
    <property type="project" value="UniProtKB-UniRule"/>
</dbReference>
<protein>
    <recommendedName>
        <fullName evidence="4">Probable cell division protein WhiA</fullName>
    </recommendedName>
</protein>
<dbReference type="OrthoDB" id="401278at2"/>
<comment type="similarity">
    <text evidence="4">Belongs to the WhiA family.</text>
</comment>
<dbReference type="PANTHER" id="PTHR37307:SF1">
    <property type="entry name" value="CELL DIVISION PROTEIN WHIA-RELATED"/>
    <property type="match status" value="1"/>
</dbReference>
<dbReference type="InterPro" id="IPR018478">
    <property type="entry name" value="Sporu_reg_WhiA_N_dom"/>
</dbReference>
<dbReference type="InterPro" id="IPR003802">
    <property type="entry name" value="Sporulation_regulator_WhiA"/>
</dbReference>
<evidence type="ECO:0000259" key="6">
    <source>
        <dbReference type="Pfam" id="PF10298"/>
    </source>
</evidence>
<dbReference type="EMBL" id="CP024968">
    <property type="protein sequence ID" value="ATZ20592.1"/>
    <property type="molecule type" value="Genomic_DNA"/>
</dbReference>
<dbReference type="Pfam" id="PF10298">
    <property type="entry name" value="WhiA_N"/>
    <property type="match status" value="1"/>
</dbReference>
<organism evidence="8 9">
    <name type="scientific">Mesoplasma coleopterae</name>
    <dbReference type="NCBI Taxonomy" id="324078"/>
    <lineage>
        <taxon>Bacteria</taxon>
        <taxon>Bacillati</taxon>
        <taxon>Mycoplasmatota</taxon>
        <taxon>Mollicutes</taxon>
        <taxon>Entomoplasmatales</taxon>
        <taxon>Entomoplasmataceae</taxon>
        <taxon>Mesoplasma</taxon>
    </lineage>
</organism>
<dbReference type="PANTHER" id="PTHR37307">
    <property type="entry name" value="CELL DIVISION PROTEIN WHIA-RELATED"/>
    <property type="match status" value="1"/>
</dbReference>
<proteinExistence type="inferred from homology"/>
<keyword evidence="3 4" id="KW-0131">Cell cycle</keyword>
<dbReference type="AlphaFoldDB" id="A0A2K8P1F8"/>
<comment type="function">
    <text evidence="4">Involved in cell division and chromosome segregation.</text>
</comment>
<keyword evidence="1 4" id="KW-0132">Cell division</keyword>
<feature type="domain" description="Sporulation regulator WhiA C-terminal" evidence="5">
    <location>
        <begin position="226"/>
        <end position="311"/>
    </location>
</feature>
<evidence type="ECO:0000259" key="5">
    <source>
        <dbReference type="Pfam" id="PF02650"/>
    </source>
</evidence>
<keyword evidence="2 4" id="KW-0238">DNA-binding</keyword>
<evidence type="ECO:0000313" key="8">
    <source>
        <dbReference type="EMBL" id="ATZ20592.1"/>
    </source>
</evidence>
<evidence type="ECO:0000256" key="3">
    <source>
        <dbReference type="ARBA" id="ARBA00023306"/>
    </source>
</evidence>
<gene>
    <name evidence="4" type="primary">whiA</name>
    <name evidence="8" type="ORF">MCOLE_v1c00770</name>
</gene>
<evidence type="ECO:0000256" key="2">
    <source>
        <dbReference type="ARBA" id="ARBA00023125"/>
    </source>
</evidence>
<feature type="domain" description="WhiA LAGLIDADG-like" evidence="7">
    <location>
        <begin position="130"/>
        <end position="222"/>
    </location>
</feature>
<evidence type="ECO:0000256" key="4">
    <source>
        <dbReference type="HAMAP-Rule" id="MF_01420"/>
    </source>
</evidence>
<dbReference type="InterPro" id="IPR023054">
    <property type="entry name" value="Sporulation_regulator_WhiA_C"/>
</dbReference>
<dbReference type="GO" id="GO:0043937">
    <property type="term" value="P:regulation of sporulation"/>
    <property type="evidence" value="ECO:0007669"/>
    <property type="project" value="InterPro"/>
</dbReference>
<name>A0A2K8P1F8_9MOLU</name>
<dbReference type="KEGG" id="mcol:MCOLE_v1c00770"/>
<dbReference type="Proteomes" id="UP000232221">
    <property type="component" value="Chromosome"/>
</dbReference>
<dbReference type="Pfam" id="PF02650">
    <property type="entry name" value="HTH_WhiA"/>
    <property type="match status" value="1"/>
</dbReference>
<evidence type="ECO:0000256" key="1">
    <source>
        <dbReference type="ARBA" id="ARBA00022618"/>
    </source>
</evidence>
<dbReference type="GO" id="GO:0003677">
    <property type="term" value="F:DNA binding"/>
    <property type="evidence" value="ECO:0007669"/>
    <property type="project" value="UniProtKB-UniRule"/>
</dbReference>
<reference evidence="8 9" key="1">
    <citation type="submission" date="2017-11" db="EMBL/GenBank/DDBJ databases">
        <title>Genome sequence of Mesoplasma coleopterae BARC 779 (ATCC 49583).</title>
        <authorList>
            <person name="Lo W.-S."/>
            <person name="Kuo C.-H."/>
        </authorList>
    </citation>
    <scope>NUCLEOTIDE SEQUENCE [LARGE SCALE GENOMIC DNA]</scope>
    <source>
        <strain evidence="8 9">BARC 779</strain>
    </source>
</reference>
<dbReference type="InterPro" id="IPR027434">
    <property type="entry name" value="Homing_endonucl"/>
</dbReference>
<keyword evidence="9" id="KW-1185">Reference proteome</keyword>
<sequence>MSFALTVKEEVISHTFDDELGKAFLAGFIKYNGDLIWSSGNEKLKLTSISNKIARSIFGLCKKMFDGHIEISVSQTQTLKQNKTFQITLIGKISEFLKSLNIWDENGIKVIEFKPLKQQKDKEELTKLKRAYMAGVFVAVGSVNSPETTNYHLELQFKDEESAVYVIALMNKYGFDFKILKRNEKLFICYIKKAIMVSDFLKFIDAYQAVMNFENERIMRDVSNNVNRVNNIDISNEKKTLSAGLKQIDQISKIQANLATKRLSEKAAYLCDLRIQNPNASYAELTELMNENGYEITKSGVSNLFKIIEKLSLEFKI</sequence>
<dbReference type="HAMAP" id="MF_01420">
    <property type="entry name" value="HTH_type_WhiA"/>
    <property type="match status" value="1"/>
</dbReference>
<evidence type="ECO:0000313" key="9">
    <source>
        <dbReference type="Proteomes" id="UP000232221"/>
    </source>
</evidence>
<dbReference type="SUPFAM" id="SSF55608">
    <property type="entry name" value="Homing endonucleases"/>
    <property type="match status" value="1"/>
</dbReference>
<dbReference type="InterPro" id="IPR039518">
    <property type="entry name" value="WhiA_LAGLIDADG_dom"/>
</dbReference>
<evidence type="ECO:0000259" key="7">
    <source>
        <dbReference type="Pfam" id="PF14527"/>
    </source>
</evidence>
<dbReference type="Gene3D" id="3.10.28.10">
    <property type="entry name" value="Homing endonucleases"/>
    <property type="match status" value="1"/>
</dbReference>
<dbReference type="RefSeq" id="WP_100670493.1">
    <property type="nucleotide sequence ID" value="NZ_CP022511.1"/>
</dbReference>
<feature type="domain" description="Sporulation transcription regulator WhiA N-terminal" evidence="6">
    <location>
        <begin position="21"/>
        <end position="103"/>
    </location>
</feature>
<dbReference type="NCBIfam" id="TIGR00647">
    <property type="entry name" value="DNA_bind_WhiA"/>
    <property type="match status" value="1"/>
</dbReference>
<accession>A0A2K8P1F8</accession>